<accession>A0A9Q9AUW5</accession>
<dbReference type="AlphaFoldDB" id="A0A9Q9AUW5"/>
<organism evidence="1 2">
    <name type="scientific">Septoria linicola</name>
    <dbReference type="NCBI Taxonomy" id="215465"/>
    <lineage>
        <taxon>Eukaryota</taxon>
        <taxon>Fungi</taxon>
        <taxon>Dikarya</taxon>
        <taxon>Ascomycota</taxon>
        <taxon>Pezizomycotina</taxon>
        <taxon>Dothideomycetes</taxon>
        <taxon>Dothideomycetidae</taxon>
        <taxon>Mycosphaerellales</taxon>
        <taxon>Mycosphaerellaceae</taxon>
        <taxon>Septoria</taxon>
    </lineage>
</organism>
<keyword evidence="2" id="KW-1185">Reference proteome</keyword>
<dbReference type="Proteomes" id="UP001056384">
    <property type="component" value="Chromosome 7"/>
</dbReference>
<sequence>MSPAKRRASALSSDESKKIRLDFADTLEIFVRNETDGAGNKTTPEQTGEVIEETWNRGGRCTLLWRLLLDWMTRYQSGNSVWNAIHDLPWNCDGEDDLLDFLSDLTIAYTNMRTSRVAPLVRENYHVAVGNEQDLFLFKEDEVEDLEE</sequence>
<proteinExistence type="predicted"/>
<protein>
    <submittedName>
        <fullName evidence="1">Uncharacterized protein</fullName>
    </submittedName>
</protein>
<name>A0A9Q9AUW5_9PEZI</name>
<dbReference type="EMBL" id="CP099424">
    <property type="protein sequence ID" value="USW55269.1"/>
    <property type="molecule type" value="Genomic_DNA"/>
</dbReference>
<reference evidence="1" key="1">
    <citation type="submission" date="2022-06" db="EMBL/GenBank/DDBJ databases">
        <title>Complete genome sequences of two strains of the flax pathogen Septoria linicola.</title>
        <authorList>
            <person name="Lapalu N."/>
            <person name="Simon A."/>
            <person name="Demenou B."/>
            <person name="Paumier D."/>
            <person name="Guillot M.-P."/>
            <person name="Gout L."/>
            <person name="Valade R."/>
        </authorList>
    </citation>
    <scope>NUCLEOTIDE SEQUENCE</scope>
    <source>
        <strain evidence="1">SE15195</strain>
    </source>
</reference>
<evidence type="ECO:0000313" key="2">
    <source>
        <dbReference type="Proteomes" id="UP001056384"/>
    </source>
</evidence>
<gene>
    <name evidence="1" type="ORF">Slin15195_G085880</name>
</gene>
<evidence type="ECO:0000313" key="1">
    <source>
        <dbReference type="EMBL" id="USW55269.1"/>
    </source>
</evidence>